<feature type="compositionally biased region" description="Basic residues" evidence="1">
    <location>
        <begin position="1"/>
        <end position="12"/>
    </location>
</feature>
<gene>
    <name evidence="2" type="ORF">J2S48_004766</name>
</gene>
<protein>
    <submittedName>
        <fullName evidence="2">Uncharacterized protein</fullName>
    </submittedName>
</protein>
<feature type="region of interest" description="Disordered" evidence="1">
    <location>
        <begin position="1"/>
        <end position="30"/>
    </location>
</feature>
<dbReference type="EMBL" id="JAVDYE010000001">
    <property type="protein sequence ID" value="MDR7385251.1"/>
    <property type="molecule type" value="Genomic_DNA"/>
</dbReference>
<proteinExistence type="predicted"/>
<name>A0ABU2CV84_9MICO</name>
<accession>A0ABU2CV84</accession>
<evidence type="ECO:0000256" key="1">
    <source>
        <dbReference type="SAM" id="MobiDB-lite"/>
    </source>
</evidence>
<dbReference type="RefSeq" id="WP_274997174.1">
    <property type="nucleotide sequence ID" value="NZ_JAJQQP010000015.1"/>
</dbReference>
<comment type="caution">
    <text evidence="2">The sequence shown here is derived from an EMBL/GenBank/DDBJ whole genome shotgun (WGS) entry which is preliminary data.</text>
</comment>
<evidence type="ECO:0000313" key="2">
    <source>
        <dbReference type="EMBL" id="MDR7385251.1"/>
    </source>
</evidence>
<sequence length="170" mass="18112">MIARHARPKGQPRRSWAPLDPDFPRTLPEFVRDPLPLSEAEVQALRDQFGDEAARAAARPPRSPGGVPMKTAAIAILAAAVALVVGAASGSLSASEPVARTPHVCLTALTRAADMDELQGELLHQVRLRGDALGKDDYQELDAEVVRVLDEMEPAEASYASAEAQCRGLA</sequence>
<evidence type="ECO:0000313" key="3">
    <source>
        <dbReference type="Proteomes" id="UP001183585"/>
    </source>
</evidence>
<keyword evidence="3" id="KW-1185">Reference proteome</keyword>
<dbReference type="Proteomes" id="UP001183585">
    <property type="component" value="Unassembled WGS sequence"/>
</dbReference>
<reference evidence="2 3" key="1">
    <citation type="submission" date="2023-07" db="EMBL/GenBank/DDBJ databases">
        <title>Sequencing the genomes of 1000 actinobacteria strains.</title>
        <authorList>
            <person name="Klenk H.-P."/>
        </authorList>
    </citation>
    <scope>NUCLEOTIDE SEQUENCE [LARGE SCALE GENOMIC DNA]</scope>
    <source>
        <strain evidence="2 3">DSM 45554</strain>
    </source>
</reference>
<organism evidence="2 3">
    <name type="scientific">Promicromonospora iranensis</name>
    <dbReference type="NCBI Taxonomy" id="1105144"/>
    <lineage>
        <taxon>Bacteria</taxon>
        <taxon>Bacillati</taxon>
        <taxon>Actinomycetota</taxon>
        <taxon>Actinomycetes</taxon>
        <taxon>Micrococcales</taxon>
        <taxon>Promicromonosporaceae</taxon>
        <taxon>Promicromonospora</taxon>
    </lineage>
</organism>